<keyword evidence="2" id="KW-0805">Transcription regulation</keyword>
<keyword evidence="6" id="KW-1185">Reference proteome</keyword>
<dbReference type="AlphaFoldDB" id="A0A3P7LYX5"/>
<dbReference type="GO" id="GO:0006325">
    <property type="term" value="P:chromatin organization"/>
    <property type="evidence" value="ECO:0007669"/>
    <property type="project" value="UniProtKB-KW"/>
</dbReference>
<feature type="non-terminal residue" evidence="5">
    <location>
        <position position="127"/>
    </location>
</feature>
<dbReference type="Proteomes" id="UP000281553">
    <property type="component" value="Unassembled WGS sequence"/>
</dbReference>
<feature type="domain" description="Inhibitor of growth protein N-terminal histone-binding" evidence="4">
    <location>
        <begin position="3"/>
        <end position="110"/>
    </location>
</feature>
<organism evidence="5 6">
    <name type="scientific">Dibothriocephalus latus</name>
    <name type="common">Fish tapeworm</name>
    <name type="synonym">Diphyllobothrium latum</name>
    <dbReference type="NCBI Taxonomy" id="60516"/>
    <lineage>
        <taxon>Eukaryota</taxon>
        <taxon>Metazoa</taxon>
        <taxon>Spiralia</taxon>
        <taxon>Lophotrochozoa</taxon>
        <taxon>Platyhelminthes</taxon>
        <taxon>Cestoda</taxon>
        <taxon>Eucestoda</taxon>
        <taxon>Diphyllobothriidea</taxon>
        <taxon>Diphyllobothriidae</taxon>
        <taxon>Dibothriocephalus</taxon>
    </lineage>
</organism>
<dbReference type="SMART" id="SM01408">
    <property type="entry name" value="ING"/>
    <property type="match status" value="1"/>
</dbReference>
<sequence>MLYFEDFMEAIESLPAEVNETLSNLREIDYQTQGCILATLEPVNGLISTLFENCKFSRLSPKEKEIEYEKILNLYDQALAQSSKKTEIVRNLYELYRKVVRKLDAELGKFRLELEADNSGVTSKIEH</sequence>
<evidence type="ECO:0000259" key="4">
    <source>
        <dbReference type="SMART" id="SM01408"/>
    </source>
</evidence>
<keyword evidence="1" id="KW-0156">Chromatin regulator</keyword>
<evidence type="ECO:0000256" key="2">
    <source>
        <dbReference type="ARBA" id="ARBA00023015"/>
    </source>
</evidence>
<dbReference type="InterPro" id="IPR024610">
    <property type="entry name" value="ING_N_histone-binding"/>
</dbReference>
<reference evidence="5 6" key="1">
    <citation type="submission" date="2018-11" db="EMBL/GenBank/DDBJ databases">
        <authorList>
            <consortium name="Pathogen Informatics"/>
        </authorList>
    </citation>
    <scope>NUCLEOTIDE SEQUENCE [LARGE SCALE GENOMIC DNA]</scope>
</reference>
<dbReference type="Gene3D" id="6.10.140.1740">
    <property type="match status" value="1"/>
</dbReference>
<dbReference type="PANTHER" id="PTHR10333">
    <property type="entry name" value="INHIBITOR OF GROWTH PROTEIN"/>
    <property type="match status" value="1"/>
</dbReference>
<evidence type="ECO:0000256" key="3">
    <source>
        <dbReference type="ARBA" id="ARBA00023163"/>
    </source>
</evidence>
<proteinExistence type="predicted"/>
<dbReference type="InterPro" id="IPR028651">
    <property type="entry name" value="ING_fam"/>
</dbReference>
<accession>A0A3P7LYX5</accession>
<dbReference type="EMBL" id="UYRU01067231">
    <property type="protein sequence ID" value="VDN16827.1"/>
    <property type="molecule type" value="Genomic_DNA"/>
</dbReference>
<evidence type="ECO:0000313" key="5">
    <source>
        <dbReference type="EMBL" id="VDN16827.1"/>
    </source>
</evidence>
<name>A0A3P7LYX5_DIBLA</name>
<dbReference type="PANTHER" id="PTHR10333:SF103">
    <property type="entry name" value="INHIBITOR OF GROWTH PROTEIN 3"/>
    <property type="match status" value="1"/>
</dbReference>
<dbReference type="Pfam" id="PF12998">
    <property type="entry name" value="ING"/>
    <property type="match status" value="1"/>
</dbReference>
<gene>
    <name evidence="5" type="ORF">DILT_LOCUS12658</name>
</gene>
<evidence type="ECO:0000256" key="1">
    <source>
        <dbReference type="ARBA" id="ARBA00022853"/>
    </source>
</evidence>
<evidence type="ECO:0000313" key="6">
    <source>
        <dbReference type="Proteomes" id="UP000281553"/>
    </source>
</evidence>
<keyword evidence="3" id="KW-0804">Transcription</keyword>
<protein>
    <recommendedName>
        <fullName evidence="4">Inhibitor of growth protein N-terminal histone-binding domain-containing protein</fullName>
    </recommendedName>
</protein>
<dbReference type="OrthoDB" id="5411773at2759"/>